<dbReference type="Pfam" id="PF01135">
    <property type="entry name" value="PCMT"/>
    <property type="match status" value="1"/>
</dbReference>
<dbReference type="EMBL" id="BMAR01000001">
    <property type="protein sequence ID" value="GFR40066.1"/>
    <property type="molecule type" value="Genomic_DNA"/>
</dbReference>
<evidence type="ECO:0000256" key="2">
    <source>
        <dbReference type="ARBA" id="ARBA00005369"/>
    </source>
</evidence>
<comment type="catalytic activity">
    <reaction evidence="7">
        <text>[protein]-L-isoaspartate + S-adenosyl-L-methionine = [protein]-L-isoaspartate alpha-methyl ester + S-adenosyl-L-homocysteine</text>
        <dbReference type="Rhea" id="RHEA:12705"/>
        <dbReference type="Rhea" id="RHEA-COMP:12143"/>
        <dbReference type="Rhea" id="RHEA-COMP:12144"/>
        <dbReference type="ChEBI" id="CHEBI:57856"/>
        <dbReference type="ChEBI" id="CHEBI:59789"/>
        <dbReference type="ChEBI" id="CHEBI:90596"/>
        <dbReference type="ChEBI" id="CHEBI:90598"/>
        <dbReference type="EC" id="2.1.1.77"/>
    </reaction>
</comment>
<evidence type="ECO:0000256" key="6">
    <source>
        <dbReference type="ARBA" id="ARBA00022691"/>
    </source>
</evidence>
<evidence type="ECO:0000256" key="4">
    <source>
        <dbReference type="ARBA" id="ARBA00022603"/>
    </source>
</evidence>
<comment type="subcellular location">
    <subcellularLocation>
        <location evidence="1">Cytoplasm</location>
    </subcellularLocation>
</comment>
<keyword evidence="5 7" id="KW-0808">Transferase</keyword>
<protein>
    <recommendedName>
        <fullName evidence="7">Protein-L-isoaspartate O-methyltransferase</fullName>
        <ecNumber evidence="7">2.1.1.77</ecNumber>
    </recommendedName>
</protein>
<keyword evidence="3" id="KW-0963">Cytoplasm</keyword>
<dbReference type="PROSITE" id="PS01279">
    <property type="entry name" value="PCMT"/>
    <property type="match status" value="1"/>
</dbReference>
<dbReference type="InterPro" id="IPR029063">
    <property type="entry name" value="SAM-dependent_MTases_sf"/>
</dbReference>
<keyword evidence="9" id="KW-1185">Reference proteome</keyword>
<dbReference type="InterPro" id="IPR000682">
    <property type="entry name" value="PCMT"/>
</dbReference>
<accession>A0AAD3DHF9</accession>
<feature type="non-terminal residue" evidence="8">
    <location>
        <position position="202"/>
    </location>
</feature>
<dbReference type="PANTHER" id="PTHR11579:SF0">
    <property type="entry name" value="PROTEIN-L-ISOASPARTATE(D-ASPARTATE) O-METHYLTRANSFERASE"/>
    <property type="match status" value="1"/>
</dbReference>
<evidence type="ECO:0000313" key="9">
    <source>
        <dbReference type="Proteomes" id="UP001054857"/>
    </source>
</evidence>
<keyword evidence="4 7" id="KW-0489">Methyltransferase</keyword>
<dbReference type="Proteomes" id="UP001054857">
    <property type="component" value="Unassembled WGS sequence"/>
</dbReference>
<evidence type="ECO:0000256" key="1">
    <source>
        <dbReference type="ARBA" id="ARBA00004496"/>
    </source>
</evidence>
<keyword evidence="6 7" id="KW-0949">S-adenosyl-L-methionine</keyword>
<evidence type="ECO:0000256" key="7">
    <source>
        <dbReference type="RuleBase" id="RU003802"/>
    </source>
</evidence>
<dbReference type="CDD" id="cd02440">
    <property type="entry name" value="AdoMet_MTases"/>
    <property type="match status" value="1"/>
</dbReference>
<evidence type="ECO:0000256" key="3">
    <source>
        <dbReference type="ARBA" id="ARBA00022490"/>
    </source>
</evidence>
<proteinExistence type="inferred from homology"/>
<dbReference type="Gene3D" id="3.40.50.150">
    <property type="entry name" value="Vaccinia Virus protein VP39"/>
    <property type="match status" value="1"/>
</dbReference>
<dbReference type="AlphaFoldDB" id="A0AAD3DHF9"/>
<dbReference type="GO" id="GO:0005737">
    <property type="term" value="C:cytoplasm"/>
    <property type="evidence" value="ECO:0007669"/>
    <property type="project" value="UniProtKB-SubCell"/>
</dbReference>
<organism evidence="8 9">
    <name type="scientific">Astrephomene gubernaculifera</name>
    <dbReference type="NCBI Taxonomy" id="47775"/>
    <lineage>
        <taxon>Eukaryota</taxon>
        <taxon>Viridiplantae</taxon>
        <taxon>Chlorophyta</taxon>
        <taxon>core chlorophytes</taxon>
        <taxon>Chlorophyceae</taxon>
        <taxon>CS clade</taxon>
        <taxon>Chlamydomonadales</taxon>
        <taxon>Astrephomenaceae</taxon>
        <taxon>Astrephomene</taxon>
    </lineage>
</organism>
<dbReference type="PANTHER" id="PTHR11579">
    <property type="entry name" value="PROTEIN-L-ISOASPARTATE O-METHYLTRANSFERASE"/>
    <property type="match status" value="1"/>
</dbReference>
<name>A0AAD3DHF9_9CHLO</name>
<dbReference type="NCBIfam" id="TIGR00080">
    <property type="entry name" value="pimt"/>
    <property type="match status" value="1"/>
</dbReference>
<dbReference type="GO" id="GO:0032259">
    <property type="term" value="P:methylation"/>
    <property type="evidence" value="ECO:0007669"/>
    <property type="project" value="UniProtKB-KW"/>
</dbReference>
<evidence type="ECO:0000313" key="8">
    <source>
        <dbReference type="EMBL" id="GFR40066.1"/>
    </source>
</evidence>
<sequence>MSWTCHGKTNDEMVDALKRAGLVRSPEVEAAMRAVDRALFVPPQQAPYRDAPQPLSAGATISAPHMHAACLELLAEGGRLRPGARVLDVGSGSGYLTAVLAHLACRGEGGRVVGVEHIAELVEGSRAAVRRLGWAAEMMAGGQLRLVQGDGYAGYPECAPYDLIHVGAAAPRLPPALLAQLAGGGRLVAPVGPEGGPQQLVV</sequence>
<dbReference type="GO" id="GO:0004719">
    <property type="term" value="F:protein-L-isoaspartate (D-aspartate) O-methyltransferase activity"/>
    <property type="evidence" value="ECO:0007669"/>
    <property type="project" value="UniProtKB-UniRule"/>
</dbReference>
<dbReference type="EC" id="2.1.1.77" evidence="7"/>
<comment type="similarity">
    <text evidence="2 7">Belongs to the methyltransferase superfamily. L-isoaspartyl/D-aspartyl protein methyltransferase family.</text>
</comment>
<evidence type="ECO:0000256" key="5">
    <source>
        <dbReference type="ARBA" id="ARBA00022679"/>
    </source>
</evidence>
<dbReference type="SUPFAM" id="SSF53335">
    <property type="entry name" value="S-adenosyl-L-methionine-dependent methyltransferases"/>
    <property type="match status" value="1"/>
</dbReference>
<gene>
    <name evidence="8" type="ORF">Agub_g606</name>
</gene>
<comment type="caution">
    <text evidence="8">The sequence shown here is derived from an EMBL/GenBank/DDBJ whole genome shotgun (WGS) entry which is preliminary data.</text>
</comment>
<reference evidence="8 9" key="1">
    <citation type="journal article" date="2021" name="Sci. Rep.">
        <title>Genome sequencing of the multicellular alga Astrephomene provides insights into convergent evolution of germ-soma differentiation.</title>
        <authorList>
            <person name="Yamashita S."/>
            <person name="Yamamoto K."/>
            <person name="Matsuzaki R."/>
            <person name="Suzuki S."/>
            <person name="Yamaguchi H."/>
            <person name="Hirooka S."/>
            <person name="Minakuchi Y."/>
            <person name="Miyagishima S."/>
            <person name="Kawachi M."/>
            <person name="Toyoda A."/>
            <person name="Nozaki H."/>
        </authorList>
    </citation>
    <scope>NUCLEOTIDE SEQUENCE [LARGE SCALE GENOMIC DNA]</scope>
    <source>
        <strain evidence="8 9">NIES-4017</strain>
    </source>
</reference>